<dbReference type="GO" id="GO:0005634">
    <property type="term" value="C:nucleus"/>
    <property type="evidence" value="ECO:0007669"/>
    <property type="project" value="UniProtKB-SubCell"/>
</dbReference>
<dbReference type="AlphaFoldDB" id="A0AAD5RBF8"/>
<dbReference type="Pfam" id="PF00385">
    <property type="entry name" value="Chromo"/>
    <property type="match status" value="1"/>
</dbReference>
<dbReference type="InterPro" id="IPR000953">
    <property type="entry name" value="Chromo/chromo_shadow_dom"/>
</dbReference>
<proteinExistence type="predicted"/>
<dbReference type="EMBL" id="JAHQIW010007244">
    <property type="protein sequence ID" value="KAJ1373255.1"/>
    <property type="molecule type" value="Genomic_DNA"/>
</dbReference>
<evidence type="ECO:0000256" key="1">
    <source>
        <dbReference type="ARBA" id="ARBA00004123"/>
    </source>
</evidence>
<dbReference type="InterPro" id="IPR023780">
    <property type="entry name" value="Chromo_domain"/>
</dbReference>
<evidence type="ECO:0000259" key="4">
    <source>
        <dbReference type="PROSITE" id="PS50013"/>
    </source>
</evidence>
<accession>A0AAD5RBF8</accession>
<feature type="domain" description="Chromo" evidence="4">
    <location>
        <begin position="15"/>
        <end position="76"/>
    </location>
</feature>
<keyword evidence="2" id="KW-0539">Nucleus</keyword>
<organism evidence="5 6">
    <name type="scientific">Parelaphostrongylus tenuis</name>
    <name type="common">Meningeal worm</name>
    <dbReference type="NCBI Taxonomy" id="148309"/>
    <lineage>
        <taxon>Eukaryota</taxon>
        <taxon>Metazoa</taxon>
        <taxon>Ecdysozoa</taxon>
        <taxon>Nematoda</taxon>
        <taxon>Chromadorea</taxon>
        <taxon>Rhabditida</taxon>
        <taxon>Rhabditina</taxon>
        <taxon>Rhabditomorpha</taxon>
        <taxon>Strongyloidea</taxon>
        <taxon>Metastrongylidae</taxon>
        <taxon>Parelaphostrongylus</taxon>
    </lineage>
</organism>
<dbReference type="CDD" id="cd00024">
    <property type="entry name" value="CD_CSD"/>
    <property type="match status" value="1"/>
</dbReference>
<dbReference type="PANTHER" id="PTHR22812">
    <property type="entry name" value="CHROMOBOX PROTEIN"/>
    <property type="match status" value="1"/>
</dbReference>
<keyword evidence="6" id="KW-1185">Reference proteome</keyword>
<dbReference type="InterPro" id="IPR016197">
    <property type="entry name" value="Chromo-like_dom_sf"/>
</dbReference>
<dbReference type="Gene3D" id="2.40.50.40">
    <property type="match status" value="1"/>
</dbReference>
<reference evidence="5" key="1">
    <citation type="submission" date="2021-06" db="EMBL/GenBank/DDBJ databases">
        <title>Parelaphostrongylus tenuis whole genome reference sequence.</title>
        <authorList>
            <person name="Garwood T.J."/>
            <person name="Larsen P.A."/>
            <person name="Fountain-Jones N.M."/>
            <person name="Garbe J.R."/>
            <person name="Macchietto M.G."/>
            <person name="Kania S.A."/>
            <person name="Gerhold R.W."/>
            <person name="Richards J.E."/>
            <person name="Wolf T.M."/>
        </authorList>
    </citation>
    <scope>NUCLEOTIDE SEQUENCE</scope>
    <source>
        <strain evidence="5">MNPRO001-30</strain>
        <tissue evidence="5">Meninges</tissue>
    </source>
</reference>
<sequence length="158" mass="18291">MEGNSLPDDWAEGLYEVEKILDRITSDDGSNVYHVKWVGYSISPDPEHFVDKDNMKCPELIKKFEKYEQQKLKRRLKKYQERSKRRRQGKSVERKQALSPSTSSVEGANAWSQREPDHSDKGPETNFCVLLCDAIYLNNLLMRSAVAVAYFNSTLNTR</sequence>
<feature type="compositionally biased region" description="Polar residues" evidence="3">
    <location>
        <begin position="98"/>
        <end position="112"/>
    </location>
</feature>
<dbReference type="PROSITE" id="PS50013">
    <property type="entry name" value="CHROMO_2"/>
    <property type="match status" value="1"/>
</dbReference>
<feature type="compositionally biased region" description="Basic residues" evidence="3">
    <location>
        <begin position="75"/>
        <end position="89"/>
    </location>
</feature>
<feature type="region of interest" description="Disordered" evidence="3">
    <location>
        <begin position="75"/>
        <end position="121"/>
    </location>
</feature>
<dbReference type="Proteomes" id="UP001196413">
    <property type="component" value="Unassembled WGS sequence"/>
</dbReference>
<evidence type="ECO:0000256" key="2">
    <source>
        <dbReference type="ARBA" id="ARBA00023242"/>
    </source>
</evidence>
<evidence type="ECO:0000313" key="5">
    <source>
        <dbReference type="EMBL" id="KAJ1373255.1"/>
    </source>
</evidence>
<evidence type="ECO:0000313" key="6">
    <source>
        <dbReference type="Proteomes" id="UP001196413"/>
    </source>
</evidence>
<comment type="caution">
    <text evidence="5">The sequence shown here is derived from an EMBL/GenBank/DDBJ whole genome shotgun (WGS) entry which is preliminary data.</text>
</comment>
<name>A0AAD5RBF8_PARTN</name>
<protein>
    <recommendedName>
        <fullName evidence="4">Chromo domain-containing protein</fullName>
    </recommendedName>
</protein>
<gene>
    <name evidence="5" type="ORF">KIN20_035615</name>
</gene>
<dbReference type="InterPro" id="IPR051219">
    <property type="entry name" value="Heterochromatin_chromo-domain"/>
</dbReference>
<comment type="subcellular location">
    <subcellularLocation>
        <location evidence="1">Nucleus</location>
    </subcellularLocation>
</comment>
<dbReference type="SMART" id="SM00298">
    <property type="entry name" value="CHROMO"/>
    <property type="match status" value="1"/>
</dbReference>
<dbReference type="SUPFAM" id="SSF54160">
    <property type="entry name" value="Chromo domain-like"/>
    <property type="match status" value="1"/>
</dbReference>
<evidence type="ECO:0000256" key="3">
    <source>
        <dbReference type="SAM" id="MobiDB-lite"/>
    </source>
</evidence>